<protein>
    <submittedName>
        <fullName evidence="1">Uncharacterized protein</fullName>
    </submittedName>
</protein>
<accession>A0A7J7RRV7</accession>
<keyword evidence="2" id="KW-1185">Reference proteome</keyword>
<evidence type="ECO:0000313" key="2">
    <source>
        <dbReference type="Proteomes" id="UP000527355"/>
    </source>
</evidence>
<evidence type="ECO:0000313" key="1">
    <source>
        <dbReference type="EMBL" id="KAF6278873.1"/>
    </source>
</evidence>
<dbReference type="EMBL" id="JABWUV010000023">
    <property type="protein sequence ID" value="KAF6278873.1"/>
    <property type="molecule type" value="Genomic_DNA"/>
</dbReference>
<name>A0A7J7RRV7_MYOMY</name>
<proteinExistence type="predicted"/>
<comment type="caution">
    <text evidence="1">The sequence shown here is derived from an EMBL/GenBank/DDBJ whole genome shotgun (WGS) entry which is preliminary data.</text>
</comment>
<reference evidence="1 2" key="1">
    <citation type="journal article" date="2020" name="Nature">
        <title>Six reference-quality genomes reveal evolution of bat adaptations.</title>
        <authorList>
            <person name="Jebb D."/>
            <person name="Huang Z."/>
            <person name="Pippel M."/>
            <person name="Hughes G.M."/>
            <person name="Lavrichenko K."/>
            <person name="Devanna P."/>
            <person name="Winkler S."/>
            <person name="Jermiin L.S."/>
            <person name="Skirmuntt E.C."/>
            <person name="Katzourakis A."/>
            <person name="Burkitt-Gray L."/>
            <person name="Ray D.A."/>
            <person name="Sullivan K.A.M."/>
            <person name="Roscito J.G."/>
            <person name="Kirilenko B.M."/>
            <person name="Davalos L.M."/>
            <person name="Corthals A.P."/>
            <person name="Power M.L."/>
            <person name="Jones G."/>
            <person name="Ransome R.D."/>
            <person name="Dechmann D.K.N."/>
            <person name="Locatelli A.G."/>
            <person name="Puechmaille S.J."/>
            <person name="Fedrigo O."/>
            <person name="Jarvis E.D."/>
            <person name="Hiller M."/>
            <person name="Vernes S.C."/>
            <person name="Myers E.W."/>
            <person name="Teeling E.C."/>
        </authorList>
    </citation>
    <scope>NUCLEOTIDE SEQUENCE [LARGE SCALE GENOMIC DNA]</scope>
    <source>
        <strain evidence="1">MMyoMyo1</strain>
        <tissue evidence="1">Flight muscle</tissue>
    </source>
</reference>
<sequence length="126" mass="14296">MKSFLSSMHRYFLLLVPSSLSPFLLHFWNFQMNCPSCPFFFLFFLSASPFSAGISPAARQSNDCHVLLPLWMLASTPTAFPLSCILRPVQTTMPFSSALMGFRPKFPSTCSACPHRYFKLSIWTLV</sequence>
<dbReference type="AlphaFoldDB" id="A0A7J7RRV7"/>
<gene>
    <name evidence="1" type="ORF">mMyoMyo1_010207</name>
</gene>
<organism evidence="1 2">
    <name type="scientific">Myotis myotis</name>
    <name type="common">Greater mouse-eared bat</name>
    <name type="synonym">Vespertilio myotis</name>
    <dbReference type="NCBI Taxonomy" id="51298"/>
    <lineage>
        <taxon>Eukaryota</taxon>
        <taxon>Metazoa</taxon>
        <taxon>Chordata</taxon>
        <taxon>Craniata</taxon>
        <taxon>Vertebrata</taxon>
        <taxon>Euteleostomi</taxon>
        <taxon>Mammalia</taxon>
        <taxon>Eutheria</taxon>
        <taxon>Laurasiatheria</taxon>
        <taxon>Chiroptera</taxon>
        <taxon>Yangochiroptera</taxon>
        <taxon>Vespertilionidae</taxon>
        <taxon>Myotis</taxon>
    </lineage>
</organism>
<dbReference type="Proteomes" id="UP000527355">
    <property type="component" value="Unassembled WGS sequence"/>
</dbReference>